<organism evidence="1">
    <name type="scientific">seawater metagenome</name>
    <dbReference type="NCBI Taxonomy" id="1561972"/>
    <lineage>
        <taxon>unclassified sequences</taxon>
        <taxon>metagenomes</taxon>
        <taxon>ecological metagenomes</taxon>
    </lineage>
</organism>
<accession>A0A5E8CI14</accession>
<dbReference type="Gene3D" id="3.40.50.300">
    <property type="entry name" value="P-loop containing nucleotide triphosphate hydrolases"/>
    <property type="match status" value="1"/>
</dbReference>
<evidence type="ECO:0000313" key="1">
    <source>
        <dbReference type="EMBL" id="VVU94304.1"/>
    </source>
</evidence>
<proteinExistence type="predicted"/>
<protein>
    <submittedName>
        <fullName evidence="1">Uncharacterized protein</fullName>
    </submittedName>
</protein>
<reference evidence="1" key="1">
    <citation type="submission" date="2019-09" db="EMBL/GenBank/DDBJ databases">
        <authorList>
            <person name="Needham M D."/>
        </authorList>
    </citation>
    <scope>NUCLEOTIDE SEQUENCE</scope>
</reference>
<name>A0A5E8CI14_9ZZZZ</name>
<dbReference type="InterPro" id="IPR027417">
    <property type="entry name" value="P-loop_NTPase"/>
</dbReference>
<gene>
    <name evidence="1" type="ORF">CPAV1605_24</name>
</gene>
<dbReference type="EMBL" id="CABVLZ010000001">
    <property type="protein sequence ID" value="VVU94304.1"/>
    <property type="molecule type" value="Genomic_DNA"/>
</dbReference>
<dbReference type="SUPFAM" id="SSF52540">
    <property type="entry name" value="P-loop containing nucleoside triphosphate hydrolases"/>
    <property type="match status" value="1"/>
</dbReference>
<dbReference type="AlphaFoldDB" id="A0A5E8CI14"/>
<sequence length="725" mass="83705">MYSKKYFINYGGARQREEDEIDIGIQRQIYESSRGSYGFDRRFSFPKDDLRLKIMEQYTKQITPYTDFKKFKSIGEIVAATNLPYKGRERSYKGIYYADDFVKFHGDTYNWIKLQGVTNANYWDTSTSDSLFRIRDGINPTDGLSTFFAGPTFADCGNVIMASIYQYILNIIGTTNFDKLFNSPLSQFIITKYLYNQQPEEKEISGSPIYFLFDEIPDISLENLKDGDIIYVRGVKEYFFKHLAGFAPGWNLVVIKKTGQETKFIGFGPDSFSNGPITYLELKQILITYYNQDRSKETLSKIEQFTDPDSKGISSIGIGDDEHILNQTKIMLSNTLSDDKKPLDSDIIGIQCGIRFNKSKLDSFLELVLRPNSWMTLPIYNGQKFPLISSEGEKIKMSKISAENMKSDFDNYLTDTKGRKELFDLMLRFGNAINSKRPEDPSLGLIISGKPGIGKTHLSIALLKYVNKNVLYVDEKFISDQFQKTATKPDFSHWLKGIELVILDDLNSIYGIGSQFLKVSISYCIANNKSILISSNTHLDVLYTLVPYYISYNSQLRFNYTIVNDLIALSFRKPWSEPLIKLDNKSKMDKILSYTGDQSAGIVLFYDEFNYETLQSMETDIIKRLPYSKIRLAREPLRNQRVYDLYMHDIQEYNIFLIKVENNNEGEQLIRLVENAHDKGSKIIVISKSASEFKSKVDNYLNSFLTENYKVRRTDRLRIIFPGYW</sequence>